<evidence type="ECO:0000313" key="1">
    <source>
        <dbReference type="EMBL" id="KTB39764.1"/>
    </source>
</evidence>
<name>A0A0W0FU16_MONRR</name>
<protein>
    <submittedName>
        <fullName evidence="1">Uncharacterized protein</fullName>
    </submittedName>
</protein>
<dbReference type="EMBL" id="LATX01001636">
    <property type="protein sequence ID" value="KTB39764.1"/>
    <property type="molecule type" value="Genomic_DNA"/>
</dbReference>
<organism evidence="1 2">
    <name type="scientific">Moniliophthora roreri</name>
    <name type="common">Frosty pod rot fungus</name>
    <name type="synonym">Monilia roreri</name>
    <dbReference type="NCBI Taxonomy" id="221103"/>
    <lineage>
        <taxon>Eukaryota</taxon>
        <taxon>Fungi</taxon>
        <taxon>Dikarya</taxon>
        <taxon>Basidiomycota</taxon>
        <taxon>Agaricomycotina</taxon>
        <taxon>Agaricomycetes</taxon>
        <taxon>Agaricomycetidae</taxon>
        <taxon>Agaricales</taxon>
        <taxon>Marasmiineae</taxon>
        <taxon>Marasmiaceae</taxon>
        <taxon>Moniliophthora</taxon>
    </lineage>
</organism>
<dbReference type="AlphaFoldDB" id="A0A0W0FU16"/>
<sequence>MSTIASTAFIIVTQSSYFHHREESQTLTIITT</sequence>
<gene>
    <name evidence="1" type="ORF">WG66_7660</name>
</gene>
<reference evidence="1 2" key="1">
    <citation type="submission" date="2015-12" db="EMBL/GenBank/DDBJ databases">
        <title>Draft genome sequence of Moniliophthora roreri, the causal agent of frosty pod rot of cacao.</title>
        <authorList>
            <person name="Aime M.C."/>
            <person name="Diaz-Valderrama J.R."/>
            <person name="Kijpornyongpan T."/>
            <person name="Phillips-Mora W."/>
        </authorList>
    </citation>
    <scope>NUCLEOTIDE SEQUENCE [LARGE SCALE GENOMIC DNA]</scope>
    <source>
        <strain evidence="1 2">MCA 2952</strain>
    </source>
</reference>
<evidence type="ECO:0000313" key="2">
    <source>
        <dbReference type="Proteomes" id="UP000054988"/>
    </source>
</evidence>
<dbReference type="Proteomes" id="UP000054988">
    <property type="component" value="Unassembled WGS sequence"/>
</dbReference>
<comment type="caution">
    <text evidence="1">The sequence shown here is derived from an EMBL/GenBank/DDBJ whole genome shotgun (WGS) entry which is preliminary data.</text>
</comment>
<proteinExistence type="predicted"/>
<accession>A0A0W0FU16</accession>